<name>A0ABY7JRZ3_9ACTN</name>
<dbReference type="SUPFAM" id="SSF56801">
    <property type="entry name" value="Acetyl-CoA synthetase-like"/>
    <property type="match status" value="1"/>
</dbReference>
<dbReference type="Pfam" id="PF13193">
    <property type="entry name" value="AMP-binding_C"/>
    <property type="match status" value="1"/>
</dbReference>
<dbReference type="InterPro" id="IPR042099">
    <property type="entry name" value="ANL_N_sf"/>
</dbReference>
<dbReference type="Pfam" id="PF00501">
    <property type="entry name" value="AMP-binding"/>
    <property type="match status" value="1"/>
</dbReference>
<sequence>MTVDLLGDARHLLVRAGTEARYAATVLHARGPGAVLTPPHKLLAGARAVEAYGPAGAAVTLAAAARPGAVAISDERGSITFGELDVRTNQLANALRDKGFRPGDSLGILARNHRGLFLAILAGARLGARTLLLNTDFAGPQLADVCSREQVALLVHDAEFAAAVAAYEPPLGAVIAWTDGPTAGLTVDRLCAGASGRPPPRPGRRQRIVLLTSGTTGTPKGAPRELALSLVIPGGYLSKIPLRSGRPVLLAAPAFHAWGLLSAMLALGLGNTLVMSRRFDAAEALDELARTRCDALITVPVLLSRLLADGAAVARHDLSALRVVAVSGSALSPELAARAMDLLGEIVYNLYGSTEVAYASIATPQDLRAAPGTVGRPPLGTIVKLLDDDGAGVPAGHTGRIFVGSSIAFEGYTGGGSKQTIAGLMATGDVGHVDAAGRLFVDGRDDDMIVSGGENVFPLEIEELLTSHPDVTDAAVIGVPDPDFGSRLRAYVVREPGSGLDQDAITQFVKANLARYKVPREVVFLDELPRNPAGKVLKRLLQ</sequence>
<dbReference type="InterPro" id="IPR000873">
    <property type="entry name" value="AMP-dep_synth/lig_dom"/>
</dbReference>
<proteinExistence type="predicted"/>
<keyword evidence="4" id="KW-1185">Reference proteome</keyword>
<evidence type="ECO:0000259" key="2">
    <source>
        <dbReference type="Pfam" id="PF13193"/>
    </source>
</evidence>
<dbReference type="Proteomes" id="UP001164693">
    <property type="component" value="Chromosome"/>
</dbReference>
<protein>
    <submittedName>
        <fullName evidence="3">AMP-binding protein</fullName>
    </submittedName>
</protein>
<dbReference type="Gene3D" id="3.40.50.12780">
    <property type="entry name" value="N-terminal domain of ligase-like"/>
    <property type="match status" value="1"/>
</dbReference>
<evidence type="ECO:0000259" key="1">
    <source>
        <dbReference type="Pfam" id="PF00501"/>
    </source>
</evidence>
<feature type="domain" description="AMP-dependent synthetase/ligase" evidence="1">
    <location>
        <begin position="62"/>
        <end position="412"/>
    </location>
</feature>
<dbReference type="InterPro" id="IPR045851">
    <property type="entry name" value="AMP-bd_C_sf"/>
</dbReference>
<dbReference type="RefSeq" id="WP_269441837.1">
    <property type="nucleotide sequence ID" value="NZ_CP097463.1"/>
</dbReference>
<evidence type="ECO:0000313" key="4">
    <source>
        <dbReference type="Proteomes" id="UP001164693"/>
    </source>
</evidence>
<organism evidence="3 4">
    <name type="scientific">Jatrophihabitans cynanchi</name>
    <dbReference type="NCBI Taxonomy" id="2944128"/>
    <lineage>
        <taxon>Bacteria</taxon>
        <taxon>Bacillati</taxon>
        <taxon>Actinomycetota</taxon>
        <taxon>Actinomycetes</taxon>
        <taxon>Jatrophihabitantales</taxon>
        <taxon>Jatrophihabitantaceae</taxon>
        <taxon>Jatrophihabitans</taxon>
    </lineage>
</organism>
<dbReference type="InterPro" id="IPR050237">
    <property type="entry name" value="ATP-dep_AMP-bd_enzyme"/>
</dbReference>
<reference evidence="3" key="1">
    <citation type="submission" date="2022-05" db="EMBL/GenBank/DDBJ databases">
        <title>Jatrophihabitans sp. SB3-54 whole genome sequence.</title>
        <authorList>
            <person name="Suh M.K."/>
            <person name="Eom M.K."/>
            <person name="Kim J.S."/>
            <person name="Kim H.S."/>
            <person name="Do H.E."/>
            <person name="Shin Y.K."/>
            <person name="Lee J.-S."/>
        </authorList>
    </citation>
    <scope>NUCLEOTIDE SEQUENCE</scope>
    <source>
        <strain evidence="3">SB3-54</strain>
    </source>
</reference>
<dbReference type="PROSITE" id="PS00455">
    <property type="entry name" value="AMP_BINDING"/>
    <property type="match status" value="1"/>
</dbReference>
<gene>
    <name evidence="3" type="ORF">M6B22_12310</name>
</gene>
<dbReference type="EMBL" id="CP097463">
    <property type="protein sequence ID" value="WAX55330.1"/>
    <property type="molecule type" value="Genomic_DNA"/>
</dbReference>
<dbReference type="CDD" id="cd04433">
    <property type="entry name" value="AFD_class_I"/>
    <property type="match status" value="1"/>
</dbReference>
<evidence type="ECO:0000313" key="3">
    <source>
        <dbReference type="EMBL" id="WAX55330.1"/>
    </source>
</evidence>
<feature type="domain" description="AMP-binding enzyme C-terminal" evidence="2">
    <location>
        <begin position="460"/>
        <end position="535"/>
    </location>
</feature>
<dbReference type="InterPro" id="IPR025110">
    <property type="entry name" value="AMP-bd_C"/>
</dbReference>
<dbReference type="PANTHER" id="PTHR43767">
    <property type="entry name" value="LONG-CHAIN-FATTY-ACID--COA LIGASE"/>
    <property type="match status" value="1"/>
</dbReference>
<accession>A0ABY7JRZ3</accession>
<dbReference type="Gene3D" id="3.30.300.30">
    <property type="match status" value="1"/>
</dbReference>
<dbReference type="PANTHER" id="PTHR43767:SF1">
    <property type="entry name" value="NONRIBOSOMAL PEPTIDE SYNTHASE PES1 (EUROFUNG)-RELATED"/>
    <property type="match status" value="1"/>
</dbReference>
<dbReference type="InterPro" id="IPR020845">
    <property type="entry name" value="AMP-binding_CS"/>
</dbReference>